<gene>
    <name evidence="10" type="ORF">AAFF_G00206730</name>
</gene>
<comment type="subcellular location">
    <subcellularLocation>
        <location evidence="1">Secreted</location>
    </subcellularLocation>
</comment>
<dbReference type="AlphaFoldDB" id="A0AAD7RHE5"/>
<keyword evidence="3" id="KW-0202">Cytokine</keyword>
<dbReference type="InterPro" id="IPR039809">
    <property type="entry name" value="Chemokine_b/g/d"/>
</dbReference>
<accession>A0AAD7RHE5</accession>
<dbReference type="Proteomes" id="UP001221898">
    <property type="component" value="Unassembled WGS sequence"/>
</dbReference>
<dbReference type="CDD" id="cd00272">
    <property type="entry name" value="Chemokine_CC"/>
    <property type="match status" value="1"/>
</dbReference>
<dbReference type="SUPFAM" id="SSF54117">
    <property type="entry name" value="Interleukin 8-like chemokines"/>
    <property type="match status" value="1"/>
</dbReference>
<dbReference type="Gene3D" id="2.40.50.40">
    <property type="match status" value="1"/>
</dbReference>
<sequence length="102" mass="11413">MAQFNLSTVCLVLLLSLSLCSLQADAACCTKYSRTEFPVRNIKGFSIQNDLGRCNINAVIFITLRGRKLCADPAKPWVMEIIQKLKSTVQNMNKKHKPVQGQ</sequence>
<keyword evidence="6" id="KW-1015">Disulfide bond</keyword>
<evidence type="ECO:0000256" key="8">
    <source>
        <dbReference type="SAM" id="SignalP"/>
    </source>
</evidence>
<dbReference type="PANTHER" id="PTHR12015:SF190">
    <property type="entry name" value="C-C MOTIF CHEMOKINE"/>
    <property type="match status" value="1"/>
</dbReference>
<keyword evidence="4" id="KW-0964">Secreted</keyword>
<dbReference type="Pfam" id="PF00048">
    <property type="entry name" value="IL8"/>
    <property type="match status" value="1"/>
</dbReference>
<protein>
    <recommendedName>
        <fullName evidence="9">Chemokine interleukin-8-like domain-containing protein</fullName>
    </recommendedName>
</protein>
<evidence type="ECO:0000256" key="7">
    <source>
        <dbReference type="ARBA" id="ARBA00023198"/>
    </source>
</evidence>
<feature type="signal peptide" evidence="8">
    <location>
        <begin position="1"/>
        <end position="26"/>
    </location>
</feature>
<evidence type="ECO:0000256" key="3">
    <source>
        <dbReference type="ARBA" id="ARBA00022514"/>
    </source>
</evidence>
<evidence type="ECO:0000256" key="5">
    <source>
        <dbReference type="ARBA" id="ARBA00022729"/>
    </source>
</evidence>
<dbReference type="InterPro" id="IPR001811">
    <property type="entry name" value="Chemokine_IL8-like_dom"/>
</dbReference>
<feature type="chain" id="PRO_5041911262" description="Chemokine interleukin-8-like domain-containing protein" evidence="8">
    <location>
        <begin position="27"/>
        <end position="102"/>
    </location>
</feature>
<evidence type="ECO:0000259" key="9">
    <source>
        <dbReference type="SMART" id="SM00199"/>
    </source>
</evidence>
<dbReference type="FunFam" id="2.40.50.40:FF:000012">
    <property type="entry name" value="C-C motif chemokine"/>
    <property type="match status" value="1"/>
</dbReference>
<dbReference type="GO" id="GO:0006955">
    <property type="term" value="P:immune response"/>
    <property type="evidence" value="ECO:0007669"/>
    <property type="project" value="InterPro"/>
</dbReference>
<dbReference type="GO" id="GO:0008009">
    <property type="term" value="F:chemokine activity"/>
    <property type="evidence" value="ECO:0007669"/>
    <property type="project" value="InterPro"/>
</dbReference>
<name>A0AAD7RHE5_9TELE</name>
<dbReference type="GO" id="GO:0006954">
    <property type="term" value="P:inflammatory response"/>
    <property type="evidence" value="ECO:0007669"/>
    <property type="project" value="UniProtKB-KW"/>
</dbReference>
<proteinExistence type="predicted"/>
<evidence type="ECO:0000313" key="10">
    <source>
        <dbReference type="EMBL" id="KAJ8384316.1"/>
    </source>
</evidence>
<evidence type="ECO:0000256" key="4">
    <source>
        <dbReference type="ARBA" id="ARBA00022525"/>
    </source>
</evidence>
<dbReference type="GO" id="GO:0005615">
    <property type="term" value="C:extracellular space"/>
    <property type="evidence" value="ECO:0007669"/>
    <property type="project" value="UniProtKB-KW"/>
</dbReference>
<keyword evidence="2" id="KW-0145">Chemotaxis</keyword>
<reference evidence="10" key="1">
    <citation type="journal article" date="2023" name="Science">
        <title>Genome structures resolve the early diversification of teleost fishes.</title>
        <authorList>
            <person name="Parey E."/>
            <person name="Louis A."/>
            <person name="Montfort J."/>
            <person name="Bouchez O."/>
            <person name="Roques C."/>
            <person name="Iampietro C."/>
            <person name="Lluch J."/>
            <person name="Castinel A."/>
            <person name="Donnadieu C."/>
            <person name="Desvignes T."/>
            <person name="Floi Bucao C."/>
            <person name="Jouanno E."/>
            <person name="Wen M."/>
            <person name="Mejri S."/>
            <person name="Dirks R."/>
            <person name="Jansen H."/>
            <person name="Henkel C."/>
            <person name="Chen W.J."/>
            <person name="Zahm M."/>
            <person name="Cabau C."/>
            <person name="Klopp C."/>
            <person name="Thompson A.W."/>
            <person name="Robinson-Rechavi M."/>
            <person name="Braasch I."/>
            <person name="Lecointre G."/>
            <person name="Bobe J."/>
            <person name="Postlethwait J.H."/>
            <person name="Berthelot C."/>
            <person name="Roest Crollius H."/>
            <person name="Guiguen Y."/>
        </authorList>
    </citation>
    <scope>NUCLEOTIDE SEQUENCE</scope>
    <source>
        <strain evidence="10">NC1722</strain>
    </source>
</reference>
<keyword evidence="11" id="KW-1185">Reference proteome</keyword>
<keyword evidence="5 8" id="KW-0732">Signal</keyword>
<evidence type="ECO:0000256" key="6">
    <source>
        <dbReference type="ARBA" id="ARBA00023157"/>
    </source>
</evidence>
<evidence type="ECO:0000256" key="1">
    <source>
        <dbReference type="ARBA" id="ARBA00004613"/>
    </source>
</evidence>
<keyword evidence="7" id="KW-0395">Inflammatory response</keyword>
<feature type="domain" description="Chemokine interleukin-8-like" evidence="9">
    <location>
        <begin position="25"/>
        <end position="85"/>
    </location>
</feature>
<dbReference type="EMBL" id="JAINUG010000274">
    <property type="protein sequence ID" value="KAJ8384316.1"/>
    <property type="molecule type" value="Genomic_DNA"/>
</dbReference>
<organism evidence="10 11">
    <name type="scientific">Aldrovandia affinis</name>
    <dbReference type="NCBI Taxonomy" id="143900"/>
    <lineage>
        <taxon>Eukaryota</taxon>
        <taxon>Metazoa</taxon>
        <taxon>Chordata</taxon>
        <taxon>Craniata</taxon>
        <taxon>Vertebrata</taxon>
        <taxon>Euteleostomi</taxon>
        <taxon>Actinopterygii</taxon>
        <taxon>Neopterygii</taxon>
        <taxon>Teleostei</taxon>
        <taxon>Notacanthiformes</taxon>
        <taxon>Halosauridae</taxon>
        <taxon>Aldrovandia</taxon>
    </lineage>
</organism>
<evidence type="ECO:0000313" key="11">
    <source>
        <dbReference type="Proteomes" id="UP001221898"/>
    </source>
</evidence>
<comment type="caution">
    <text evidence="10">The sequence shown here is derived from an EMBL/GenBank/DDBJ whole genome shotgun (WGS) entry which is preliminary data.</text>
</comment>
<dbReference type="PANTHER" id="PTHR12015">
    <property type="entry name" value="SMALL INDUCIBLE CYTOKINE A"/>
    <property type="match status" value="1"/>
</dbReference>
<dbReference type="InterPro" id="IPR036048">
    <property type="entry name" value="Interleukin_8-like_sf"/>
</dbReference>
<dbReference type="SMART" id="SM00199">
    <property type="entry name" value="SCY"/>
    <property type="match status" value="1"/>
</dbReference>
<evidence type="ECO:0000256" key="2">
    <source>
        <dbReference type="ARBA" id="ARBA00022500"/>
    </source>
</evidence>